<feature type="domain" description="CobW C-terminal" evidence="3">
    <location>
        <begin position="259"/>
        <end position="375"/>
    </location>
</feature>
<evidence type="ECO:0000313" key="5">
    <source>
        <dbReference type="Proteomes" id="UP000301309"/>
    </source>
</evidence>
<dbReference type="GO" id="GO:0000166">
    <property type="term" value="F:nucleotide binding"/>
    <property type="evidence" value="ECO:0007669"/>
    <property type="project" value="UniProtKB-KW"/>
</dbReference>
<evidence type="ECO:0000313" key="4">
    <source>
        <dbReference type="EMBL" id="GDY51811.1"/>
    </source>
</evidence>
<proteinExistence type="predicted"/>
<dbReference type="PANTHER" id="PTHR43603:SF1">
    <property type="entry name" value="ZINC-REGULATED GTPASE METALLOPROTEIN ACTIVATOR 1"/>
    <property type="match status" value="1"/>
</dbReference>
<dbReference type="InterPro" id="IPR011629">
    <property type="entry name" value="CobW-like_C"/>
</dbReference>
<evidence type="ECO:0000259" key="3">
    <source>
        <dbReference type="SMART" id="SM00833"/>
    </source>
</evidence>
<gene>
    <name evidence="4" type="ORF">SVIO_024340</name>
</gene>
<dbReference type="Pfam" id="PF07683">
    <property type="entry name" value="CobW_C"/>
    <property type="match status" value="1"/>
</dbReference>
<dbReference type="PANTHER" id="PTHR43603">
    <property type="entry name" value="COBW DOMAIN-CONTAINING PROTEIN DDB_G0274527"/>
    <property type="match status" value="1"/>
</dbReference>
<reference evidence="4 5" key="1">
    <citation type="journal article" date="2020" name="Int. J. Syst. Evol. Microbiol.">
        <title>Reclassification of Streptomyces castelarensis and Streptomyces sporoclivatus as later heterotypic synonyms of Streptomyces antimycoticus.</title>
        <authorList>
            <person name="Komaki H."/>
            <person name="Tamura T."/>
        </authorList>
    </citation>
    <scope>NUCLEOTIDE SEQUENCE [LARGE SCALE GENOMIC DNA]</scope>
    <source>
        <strain evidence="4 5">NBRC 13459</strain>
    </source>
</reference>
<dbReference type="Proteomes" id="UP000301309">
    <property type="component" value="Unassembled WGS sequence"/>
</dbReference>
<evidence type="ECO:0000256" key="2">
    <source>
        <dbReference type="ARBA" id="ARBA00023186"/>
    </source>
</evidence>
<dbReference type="SMART" id="SM00833">
    <property type="entry name" value="CobW_C"/>
    <property type="match status" value="1"/>
</dbReference>
<protein>
    <submittedName>
        <fullName evidence="4">Cobalamin synthesis protein CobW</fullName>
    </submittedName>
</protein>
<dbReference type="InterPro" id="IPR051927">
    <property type="entry name" value="Zn_Chap_cDPG_Synth"/>
</dbReference>
<keyword evidence="2" id="KW-0143">Chaperone</keyword>
<keyword evidence="1" id="KW-0547">Nucleotide-binding</keyword>
<dbReference type="EMBL" id="BJHW01000001">
    <property type="protein sequence ID" value="GDY51811.1"/>
    <property type="molecule type" value="Genomic_DNA"/>
</dbReference>
<sequence length="407" mass="44005">MRAGGEGRGRGLLGVVSGNTPEARGRVLDLLRRASPDALVLSVSVHADAAGRYPFVQRFAVGGDERQRASLSQVATGDPAVIVRQDLGAIARAAPRTHVVLALPDNVDALPFLAELWRSPLGRTPLSDHYDLAPLAVGIDPGRLLSDLRCVHRSAHLFGDHPQAVPLTLAEAAARQVEAAHVMVLRDGGVEDDGRLDGSRALLAHLNPSALVLLDGEERDSTLLTPLTRPGSGWAAAGPADRLDVIAPALRRRGIERGVASVLWRSRRPLHPQRLAESLPQVMPAVVRSRGYLWVATHPDSVISWRSAGRHLELRQAGSWLEDEDTGSWRAASSERRTLASWHWDDRYGERRNEIVFIGAELDEDRVRAALDAAVLDDGELALGADRWADLPDPLLGTAIRDPGAEP</sequence>
<evidence type="ECO:0000256" key="1">
    <source>
        <dbReference type="ARBA" id="ARBA00022741"/>
    </source>
</evidence>
<organism evidence="4 5">
    <name type="scientific">Streptomyces violaceusniger</name>
    <dbReference type="NCBI Taxonomy" id="68280"/>
    <lineage>
        <taxon>Bacteria</taxon>
        <taxon>Bacillati</taxon>
        <taxon>Actinomycetota</taxon>
        <taxon>Actinomycetes</taxon>
        <taxon>Kitasatosporales</taxon>
        <taxon>Streptomycetaceae</taxon>
        <taxon>Streptomyces</taxon>
        <taxon>Streptomyces violaceusniger group</taxon>
    </lineage>
</organism>
<dbReference type="InterPro" id="IPR036627">
    <property type="entry name" value="CobW-likC_sf"/>
</dbReference>
<name>A0A4D4KR63_STRVO</name>
<dbReference type="AlphaFoldDB" id="A0A4D4KR63"/>
<dbReference type="Gene3D" id="3.30.1220.10">
    <property type="entry name" value="CobW-like, C-terminal domain"/>
    <property type="match status" value="1"/>
</dbReference>
<dbReference type="SUPFAM" id="SSF90002">
    <property type="entry name" value="Hypothetical protein YjiA, C-terminal domain"/>
    <property type="match status" value="1"/>
</dbReference>
<keyword evidence="5" id="KW-1185">Reference proteome</keyword>
<comment type="caution">
    <text evidence="4">The sequence shown here is derived from an EMBL/GenBank/DDBJ whole genome shotgun (WGS) entry which is preliminary data.</text>
</comment>
<accession>A0A4D4KR63</accession>